<sequence>MRQKRPPGSILKYTQSFNLNPFKLNLEHGGLEINDQFQIEVGDFVARVIPDSISMERINHFREQNSDALFDLLALSITPRHFLYGKESPEGTEDRGLLGFAWLQSTLASPIVSTDSPNIIVTHRASDLFPEFEGDLSPFDVDVEYVGYEAETRAWLAALDPSSANTDEEKAVFLTRQPTPRTALGGNSTAIEKRAGSRYTLEFATRHKLVKMCWYSVLSIRGDVSL</sequence>
<reference evidence="1 2" key="1">
    <citation type="submission" date="2016-10" db="EMBL/GenBank/DDBJ databases">
        <title>Genome sequencing of Aspergillus oryzae BCC7051.</title>
        <authorList>
            <person name="Thammarongtham C."/>
            <person name="Vorapreeda T."/>
            <person name="Nookaew I."/>
            <person name="Srisuk T."/>
            <person name="Land M."/>
            <person name="Jeennor S."/>
            <person name="Laoteng K."/>
        </authorList>
    </citation>
    <scope>NUCLEOTIDE SEQUENCE [LARGE SCALE GENOMIC DNA]</scope>
    <source>
        <strain evidence="1 2">BCC7051</strain>
    </source>
</reference>
<name>A0A1S9DNN9_ASPOZ</name>
<comment type="caution">
    <text evidence="1">The sequence shown here is derived from an EMBL/GenBank/DDBJ whole genome shotgun (WGS) entry which is preliminary data.</text>
</comment>
<accession>A0A1S9DNN9</accession>
<dbReference type="OrthoDB" id="3853793at2759"/>
<evidence type="ECO:0000313" key="1">
    <source>
        <dbReference type="EMBL" id="OOO10687.1"/>
    </source>
</evidence>
<protein>
    <submittedName>
        <fullName evidence="1">Uncharacterized protein</fullName>
    </submittedName>
</protein>
<evidence type="ECO:0000313" key="2">
    <source>
        <dbReference type="Proteomes" id="UP000190312"/>
    </source>
</evidence>
<dbReference type="Proteomes" id="UP000190312">
    <property type="component" value="Unassembled WGS sequence"/>
</dbReference>
<dbReference type="VEuPathDB" id="FungiDB:AO090003000182"/>
<gene>
    <name evidence="1" type="ORF">OAory_01064950</name>
</gene>
<dbReference type="EMBL" id="MKZY01000004">
    <property type="protein sequence ID" value="OOO10687.1"/>
    <property type="molecule type" value="Genomic_DNA"/>
</dbReference>
<proteinExistence type="predicted"/>
<dbReference type="AlphaFoldDB" id="A0A1S9DNN9"/>
<organism evidence="1 2">
    <name type="scientific">Aspergillus oryzae</name>
    <name type="common">Yellow koji mold</name>
    <dbReference type="NCBI Taxonomy" id="5062"/>
    <lineage>
        <taxon>Eukaryota</taxon>
        <taxon>Fungi</taxon>
        <taxon>Dikarya</taxon>
        <taxon>Ascomycota</taxon>
        <taxon>Pezizomycotina</taxon>
        <taxon>Eurotiomycetes</taxon>
        <taxon>Eurotiomycetidae</taxon>
        <taxon>Eurotiales</taxon>
        <taxon>Aspergillaceae</taxon>
        <taxon>Aspergillus</taxon>
        <taxon>Aspergillus subgen. Circumdati</taxon>
    </lineage>
</organism>